<keyword evidence="3" id="KW-1185">Reference proteome</keyword>
<sequence>MPFKTTGQAALGANAPKQDPREANCKTRSKHALFETRQGIRELCLDSRGRRLGEFLMPPWHDMFANAMAG</sequence>
<proteinExistence type="predicted"/>
<protein>
    <submittedName>
        <fullName evidence="2">Uncharacterized protein</fullName>
    </submittedName>
</protein>
<gene>
    <name evidence="2" type="ORF">WJX74_010197</name>
</gene>
<organism evidence="2 3">
    <name type="scientific">Apatococcus lobatus</name>
    <dbReference type="NCBI Taxonomy" id="904363"/>
    <lineage>
        <taxon>Eukaryota</taxon>
        <taxon>Viridiplantae</taxon>
        <taxon>Chlorophyta</taxon>
        <taxon>core chlorophytes</taxon>
        <taxon>Trebouxiophyceae</taxon>
        <taxon>Chlorellales</taxon>
        <taxon>Chlorellaceae</taxon>
        <taxon>Apatococcus</taxon>
    </lineage>
</organism>
<feature type="region of interest" description="Disordered" evidence="1">
    <location>
        <begin position="1"/>
        <end position="24"/>
    </location>
</feature>
<dbReference type="EMBL" id="JALJOS010000001">
    <property type="protein sequence ID" value="KAK9845067.1"/>
    <property type="molecule type" value="Genomic_DNA"/>
</dbReference>
<evidence type="ECO:0000313" key="2">
    <source>
        <dbReference type="EMBL" id="KAK9845067.1"/>
    </source>
</evidence>
<dbReference type="Proteomes" id="UP001438707">
    <property type="component" value="Unassembled WGS sequence"/>
</dbReference>
<reference evidence="2 3" key="1">
    <citation type="journal article" date="2024" name="Nat. Commun.">
        <title>Phylogenomics reveals the evolutionary origins of lichenization in chlorophyte algae.</title>
        <authorList>
            <person name="Puginier C."/>
            <person name="Libourel C."/>
            <person name="Otte J."/>
            <person name="Skaloud P."/>
            <person name="Haon M."/>
            <person name="Grisel S."/>
            <person name="Petersen M."/>
            <person name="Berrin J.G."/>
            <person name="Delaux P.M."/>
            <person name="Dal Grande F."/>
            <person name="Keller J."/>
        </authorList>
    </citation>
    <scope>NUCLEOTIDE SEQUENCE [LARGE SCALE GENOMIC DNA]</scope>
    <source>
        <strain evidence="2 3">SAG 2145</strain>
    </source>
</reference>
<evidence type="ECO:0000256" key="1">
    <source>
        <dbReference type="SAM" id="MobiDB-lite"/>
    </source>
</evidence>
<name>A0AAW1SGB7_9CHLO</name>
<dbReference type="AlphaFoldDB" id="A0AAW1SGB7"/>
<evidence type="ECO:0000313" key="3">
    <source>
        <dbReference type="Proteomes" id="UP001438707"/>
    </source>
</evidence>
<accession>A0AAW1SGB7</accession>
<comment type="caution">
    <text evidence="2">The sequence shown here is derived from an EMBL/GenBank/DDBJ whole genome shotgun (WGS) entry which is preliminary data.</text>
</comment>